<keyword evidence="2" id="KW-0812">Transmembrane</keyword>
<keyword evidence="2" id="KW-0472">Membrane</keyword>
<evidence type="ECO:0000313" key="3">
    <source>
        <dbReference type="EMBL" id="MBB6490827.1"/>
    </source>
</evidence>
<organism evidence="3 4">
    <name type="scientific">Rhizobium tropici</name>
    <dbReference type="NCBI Taxonomy" id="398"/>
    <lineage>
        <taxon>Bacteria</taxon>
        <taxon>Pseudomonadati</taxon>
        <taxon>Pseudomonadota</taxon>
        <taxon>Alphaproteobacteria</taxon>
        <taxon>Hyphomicrobiales</taxon>
        <taxon>Rhizobiaceae</taxon>
        <taxon>Rhizobium/Agrobacterium group</taxon>
        <taxon>Rhizobium</taxon>
    </lineage>
</organism>
<evidence type="ECO:0000256" key="1">
    <source>
        <dbReference type="SAM" id="MobiDB-lite"/>
    </source>
</evidence>
<evidence type="ECO:0000256" key="2">
    <source>
        <dbReference type="SAM" id="Phobius"/>
    </source>
</evidence>
<comment type="caution">
    <text evidence="3">The sequence shown here is derived from an EMBL/GenBank/DDBJ whole genome shotgun (WGS) entry which is preliminary data.</text>
</comment>
<accession>A0ABR6QV83</accession>
<dbReference type="EMBL" id="JACHBF010000003">
    <property type="protein sequence ID" value="MBB6490827.1"/>
    <property type="molecule type" value="Genomic_DNA"/>
</dbReference>
<dbReference type="RefSeq" id="WP_312862798.1">
    <property type="nucleotide sequence ID" value="NZ_JAADZA010000014.1"/>
</dbReference>
<protein>
    <submittedName>
        <fullName evidence="3">Uncharacterized protein</fullName>
    </submittedName>
</protein>
<name>A0ABR6QV83_RHITR</name>
<dbReference type="Proteomes" id="UP000526625">
    <property type="component" value="Unassembled WGS sequence"/>
</dbReference>
<keyword evidence="4" id="KW-1185">Reference proteome</keyword>
<sequence>MKVGEIDRATAIKLDKLQGKGLAIEIIQIEPWLSDQNVENPLKPIDLLRLENAFDKMMVTAHALTPAMRNGVLSRSSDLGKRTCHSPYIGSAGGVIELLEQIFRIAVAPSGSLLTGRLHSLSIFRFDLLLTERKMPEQNQSPAVQSLRKEQRQQRSRPANELDKALEDTFPASDPASLMHTAVAGGTGLEEDRSGPQEQSNNKLEAFAVERRIRERPIASLLAAAAIGFVFGVTR</sequence>
<reference evidence="3 4" key="1">
    <citation type="submission" date="2020-08" db="EMBL/GenBank/DDBJ databases">
        <title>Genomic Encyclopedia of Type Strains, Phase IV (KMG-V): Genome sequencing to study the core and pangenomes of soil and plant-associated prokaryotes.</title>
        <authorList>
            <person name="Whitman W."/>
        </authorList>
    </citation>
    <scope>NUCLEOTIDE SEQUENCE [LARGE SCALE GENOMIC DNA]</scope>
    <source>
        <strain evidence="3 4">SEMIA 4059</strain>
    </source>
</reference>
<proteinExistence type="predicted"/>
<evidence type="ECO:0000313" key="4">
    <source>
        <dbReference type="Proteomes" id="UP000526625"/>
    </source>
</evidence>
<feature type="region of interest" description="Disordered" evidence="1">
    <location>
        <begin position="137"/>
        <end position="161"/>
    </location>
</feature>
<keyword evidence="2" id="KW-1133">Transmembrane helix</keyword>
<feature type="compositionally biased region" description="Basic and acidic residues" evidence="1">
    <location>
        <begin position="147"/>
        <end position="161"/>
    </location>
</feature>
<feature type="transmembrane region" description="Helical" evidence="2">
    <location>
        <begin position="218"/>
        <end position="234"/>
    </location>
</feature>
<gene>
    <name evidence="3" type="ORF">GGD45_001224</name>
</gene>